<dbReference type="PANTHER" id="PTHR34822:SF1">
    <property type="entry name" value="GRPB FAMILY PROTEIN"/>
    <property type="match status" value="1"/>
</dbReference>
<keyword evidence="3" id="KW-1185">Reference proteome</keyword>
<dbReference type="InterPro" id="IPR007344">
    <property type="entry name" value="GrpB/CoaE"/>
</dbReference>
<feature type="domain" description="N-acetyltransferase" evidence="1">
    <location>
        <begin position="252"/>
        <end position="412"/>
    </location>
</feature>
<evidence type="ECO:0000313" key="3">
    <source>
        <dbReference type="Proteomes" id="UP000619534"/>
    </source>
</evidence>
<dbReference type="RefSeq" id="WP_062443413.1">
    <property type="nucleotide sequence ID" value="NZ_BMCJ01000005.1"/>
</dbReference>
<organism evidence="2 3">
    <name type="scientific">Thalassobacillus devorans</name>
    <dbReference type="NCBI Taxonomy" id="279813"/>
    <lineage>
        <taxon>Bacteria</taxon>
        <taxon>Bacillati</taxon>
        <taxon>Bacillota</taxon>
        <taxon>Bacilli</taxon>
        <taxon>Bacillales</taxon>
        <taxon>Bacillaceae</taxon>
        <taxon>Thalassobacillus</taxon>
    </lineage>
</organism>
<dbReference type="Gene3D" id="3.30.460.10">
    <property type="entry name" value="Beta Polymerase, domain 2"/>
    <property type="match status" value="1"/>
</dbReference>
<dbReference type="Pfam" id="PF04229">
    <property type="entry name" value="GrpB"/>
    <property type="match status" value="1"/>
</dbReference>
<comment type="caution">
    <text evidence="2">The sequence shown here is derived from an EMBL/GenBank/DDBJ whole genome shotgun (WGS) entry which is preliminary data.</text>
</comment>
<dbReference type="PANTHER" id="PTHR34822">
    <property type="entry name" value="GRPB DOMAIN PROTEIN (AFU_ORTHOLOGUE AFUA_1G01530)"/>
    <property type="match status" value="1"/>
</dbReference>
<gene>
    <name evidence="2" type="ORF">GCM10007216_27690</name>
</gene>
<reference evidence="3" key="1">
    <citation type="journal article" date="2019" name="Int. J. Syst. Evol. Microbiol.">
        <title>The Global Catalogue of Microorganisms (GCM) 10K type strain sequencing project: providing services to taxonomists for standard genome sequencing and annotation.</title>
        <authorList>
            <consortium name="The Broad Institute Genomics Platform"/>
            <consortium name="The Broad Institute Genome Sequencing Center for Infectious Disease"/>
            <person name="Wu L."/>
            <person name="Ma J."/>
        </authorList>
    </citation>
    <scope>NUCLEOTIDE SEQUENCE [LARGE SCALE GENOMIC DNA]</scope>
    <source>
        <strain evidence="3">CCM 7282</strain>
    </source>
</reference>
<dbReference type="SUPFAM" id="SSF81301">
    <property type="entry name" value="Nucleotidyltransferase"/>
    <property type="match status" value="1"/>
</dbReference>
<dbReference type="InterPro" id="IPR043519">
    <property type="entry name" value="NT_sf"/>
</dbReference>
<proteinExistence type="predicted"/>
<evidence type="ECO:0000313" key="2">
    <source>
        <dbReference type="EMBL" id="GGC95397.1"/>
    </source>
</evidence>
<dbReference type="Proteomes" id="UP000619534">
    <property type="component" value="Unassembled WGS sequence"/>
</dbReference>
<dbReference type="SUPFAM" id="SSF55729">
    <property type="entry name" value="Acyl-CoA N-acyltransferases (Nat)"/>
    <property type="match status" value="1"/>
</dbReference>
<dbReference type="PROSITE" id="PS51186">
    <property type="entry name" value="GNAT"/>
    <property type="match status" value="1"/>
</dbReference>
<dbReference type="Gene3D" id="3.40.630.30">
    <property type="match status" value="1"/>
</dbReference>
<dbReference type="EMBL" id="BMCJ01000005">
    <property type="protein sequence ID" value="GGC95397.1"/>
    <property type="molecule type" value="Genomic_DNA"/>
</dbReference>
<accession>A0ABQ1PE63</accession>
<dbReference type="Pfam" id="PF00583">
    <property type="entry name" value="Acetyltransf_1"/>
    <property type="match status" value="1"/>
</dbReference>
<evidence type="ECO:0000259" key="1">
    <source>
        <dbReference type="PROSITE" id="PS51186"/>
    </source>
</evidence>
<dbReference type="InterPro" id="IPR000182">
    <property type="entry name" value="GNAT_dom"/>
</dbReference>
<name>A0ABQ1PE63_9BACI</name>
<dbReference type="CDD" id="cd04301">
    <property type="entry name" value="NAT_SF"/>
    <property type="match status" value="1"/>
</dbReference>
<dbReference type="InterPro" id="IPR016181">
    <property type="entry name" value="Acyl_CoA_acyltransferase"/>
</dbReference>
<sequence length="412" mass="47102">MNEKVNFSPEELYRERAEEVFNRHKNIITHKLPEAEIYHIGSTAVRGSLTKGDVDLQVRVTQEDFEKARNAMLDLYPVNTGSDQTSYFCSFEYGEDVLPVGVQLTVKGTSVDHFYQMTCFFKENPSCTDQYNTLKKRYEGADMEEYRKAKAAFLTEVLEAPAYQRLAERLEIYDKVKFVEGEEYVTVEDTRHLTDQEMKDLITHLLNDPAFHSKDMTLLVHHKFSEEIEVYLTEHRFQMLDENVMVKKLLTQETAEAAYFDTASLHDIPEEAFKPIWKKAMSGSLNAPSSLDMDGHMQSVKGELGEDYRKSCLVAYENGEPIGVVMPHIEPGTADEGRLFYFGLVPEARGKRKSKQLHLQALDILKSQFGASYYIGSTSRNNVPMLKTFEANSCTVVEKNKVYKRAKAAGKK</sequence>
<protein>
    <recommendedName>
        <fullName evidence="1">N-acetyltransferase domain-containing protein</fullName>
    </recommendedName>
</protein>